<sequence>MKTCFLSNCYDFALVFLGTLSLMVECSAQQHDAQISKDRRFTLDQKKWIDVPAIGLRM</sequence>
<gene>
    <name evidence="2" type="ORF">PROFUN_09358</name>
</gene>
<proteinExistence type="predicted"/>
<evidence type="ECO:0000256" key="1">
    <source>
        <dbReference type="SAM" id="SignalP"/>
    </source>
</evidence>
<keyword evidence="3" id="KW-1185">Reference proteome</keyword>
<dbReference type="Proteomes" id="UP000241769">
    <property type="component" value="Unassembled WGS sequence"/>
</dbReference>
<protein>
    <submittedName>
        <fullName evidence="2">Uncharacterized protein</fullName>
    </submittedName>
</protein>
<keyword evidence="1" id="KW-0732">Signal</keyword>
<feature type="chain" id="PRO_5015125960" evidence="1">
    <location>
        <begin position="29"/>
        <end position="58"/>
    </location>
</feature>
<evidence type="ECO:0000313" key="2">
    <source>
        <dbReference type="EMBL" id="PRP83194.1"/>
    </source>
</evidence>
<name>A0A2P6NGW6_9EUKA</name>
<dbReference type="InParanoid" id="A0A2P6NGW6"/>
<dbReference type="AlphaFoldDB" id="A0A2P6NGW6"/>
<evidence type="ECO:0000313" key="3">
    <source>
        <dbReference type="Proteomes" id="UP000241769"/>
    </source>
</evidence>
<feature type="signal peptide" evidence="1">
    <location>
        <begin position="1"/>
        <end position="28"/>
    </location>
</feature>
<organism evidence="2 3">
    <name type="scientific">Planoprotostelium fungivorum</name>
    <dbReference type="NCBI Taxonomy" id="1890364"/>
    <lineage>
        <taxon>Eukaryota</taxon>
        <taxon>Amoebozoa</taxon>
        <taxon>Evosea</taxon>
        <taxon>Variosea</taxon>
        <taxon>Cavosteliida</taxon>
        <taxon>Cavosteliaceae</taxon>
        <taxon>Planoprotostelium</taxon>
    </lineage>
</organism>
<reference evidence="2 3" key="1">
    <citation type="journal article" date="2018" name="Genome Biol. Evol.">
        <title>Multiple Roots of Fruiting Body Formation in Amoebozoa.</title>
        <authorList>
            <person name="Hillmann F."/>
            <person name="Forbes G."/>
            <person name="Novohradska S."/>
            <person name="Ferling I."/>
            <person name="Riege K."/>
            <person name="Groth M."/>
            <person name="Westermann M."/>
            <person name="Marz M."/>
            <person name="Spaller T."/>
            <person name="Winckler T."/>
            <person name="Schaap P."/>
            <person name="Glockner G."/>
        </authorList>
    </citation>
    <scope>NUCLEOTIDE SEQUENCE [LARGE SCALE GENOMIC DNA]</scope>
    <source>
        <strain evidence="2 3">Jena</strain>
    </source>
</reference>
<comment type="caution">
    <text evidence="2">The sequence shown here is derived from an EMBL/GenBank/DDBJ whole genome shotgun (WGS) entry which is preliminary data.</text>
</comment>
<accession>A0A2P6NGW6</accession>
<dbReference type="EMBL" id="MDYQ01000087">
    <property type="protein sequence ID" value="PRP83194.1"/>
    <property type="molecule type" value="Genomic_DNA"/>
</dbReference>